<feature type="domain" description="Protein kinase" evidence="9">
    <location>
        <begin position="62"/>
        <end position="357"/>
    </location>
</feature>
<dbReference type="InterPro" id="IPR011009">
    <property type="entry name" value="Kinase-like_dom_sf"/>
</dbReference>
<dbReference type="InterPro" id="IPR000719">
    <property type="entry name" value="Prot_kinase_dom"/>
</dbReference>
<keyword evidence="1" id="KW-0723">Serine/threonine-protein kinase</keyword>
<dbReference type="SUPFAM" id="SSF56112">
    <property type="entry name" value="Protein kinase-like (PK-like)"/>
    <property type="match status" value="1"/>
</dbReference>
<name>A0A4U5N495_STECR</name>
<dbReference type="Pfam" id="PF00069">
    <property type="entry name" value="Pkinase"/>
    <property type="match status" value="1"/>
</dbReference>
<keyword evidence="2" id="KW-0808">Transferase</keyword>
<dbReference type="GO" id="GO:0005524">
    <property type="term" value="F:ATP binding"/>
    <property type="evidence" value="ECO:0007669"/>
    <property type="project" value="UniProtKB-KW"/>
</dbReference>
<keyword evidence="11" id="KW-1185">Reference proteome</keyword>
<dbReference type="InterPro" id="IPR008271">
    <property type="entry name" value="Ser/Thr_kinase_AS"/>
</dbReference>
<evidence type="ECO:0000313" key="10">
    <source>
        <dbReference type="EMBL" id="TKR77307.1"/>
    </source>
</evidence>
<sequence>MYAGHGNNGGQPFPTPPYTHPPQPQQPFPPGTYQMQPQYNQFYPPSPAAQYPPSNVPYSRPRRHGDILGCGSFGSIVVYTDTRTQMHRQFAQKTIHNVFQTLNSCRRVYREIKMLGELKHENLLGLYDLLRPTDNKFDKIEILTELMETDLNRILLGTQQKLEPLHFKVFMYQILRGLKFLHSGGIIHRDIKPHNILVNADCLAKIGDFGFARMNSQEQMSHEVVTQFYRAPEILMGAKHYNEAIDIWAAGCIFAEMMSRTVLFEAESVMKQIEKIVELLGTPKPSEIELADPAVKNNVTMMPPKVRQDLFFMQMCLHSHMNVDQEARNAIVFLYELLKVDVRQRATATLALMSPYLVDGREMFFRDIRPNLNLPNMSYEPEPALDRQRVWSSFSQRDVDHMSLLDLREELFQYMRNYPLPPNISQPIFVQTSEAASGDFSKCVI</sequence>
<comment type="caution">
    <text evidence="10">The sequence shown here is derived from an EMBL/GenBank/DDBJ whole genome shotgun (WGS) entry which is preliminary data.</text>
</comment>
<dbReference type="FunFam" id="1.10.510.10:FF:000624">
    <property type="entry name" value="Mitogen-activated protein kinase"/>
    <property type="match status" value="1"/>
</dbReference>
<dbReference type="Gene3D" id="3.30.200.20">
    <property type="entry name" value="Phosphorylase Kinase, domain 1"/>
    <property type="match status" value="1"/>
</dbReference>
<comment type="catalytic activity">
    <reaction evidence="6">
        <text>L-threonyl-[protein] + ATP = O-phospho-L-threonyl-[protein] + ADP + H(+)</text>
        <dbReference type="Rhea" id="RHEA:46608"/>
        <dbReference type="Rhea" id="RHEA-COMP:11060"/>
        <dbReference type="Rhea" id="RHEA-COMP:11605"/>
        <dbReference type="ChEBI" id="CHEBI:15378"/>
        <dbReference type="ChEBI" id="CHEBI:30013"/>
        <dbReference type="ChEBI" id="CHEBI:30616"/>
        <dbReference type="ChEBI" id="CHEBI:61977"/>
        <dbReference type="ChEBI" id="CHEBI:456216"/>
        <dbReference type="EC" id="2.7.11.24"/>
    </reaction>
</comment>
<proteinExistence type="predicted"/>
<dbReference type="GO" id="GO:0004707">
    <property type="term" value="F:MAP kinase activity"/>
    <property type="evidence" value="ECO:0007669"/>
    <property type="project" value="UniProtKB-EC"/>
</dbReference>
<gene>
    <name evidence="10" type="ORF">L596_018304</name>
</gene>
<dbReference type="PROSITE" id="PS01351">
    <property type="entry name" value="MAPK"/>
    <property type="match status" value="1"/>
</dbReference>
<evidence type="ECO:0000259" key="9">
    <source>
        <dbReference type="PROSITE" id="PS50011"/>
    </source>
</evidence>
<evidence type="ECO:0000256" key="7">
    <source>
        <dbReference type="ARBA" id="ARBA00048312"/>
    </source>
</evidence>
<evidence type="ECO:0000256" key="6">
    <source>
        <dbReference type="ARBA" id="ARBA00047592"/>
    </source>
</evidence>
<keyword evidence="5" id="KW-0067">ATP-binding</keyword>
<dbReference type="InterPro" id="IPR050117">
    <property type="entry name" value="MAPK"/>
</dbReference>
<keyword evidence="4" id="KW-0418">Kinase</keyword>
<comment type="catalytic activity">
    <reaction evidence="7">
        <text>L-seryl-[protein] + ATP = O-phospho-L-seryl-[protein] + ADP + H(+)</text>
        <dbReference type="Rhea" id="RHEA:17989"/>
        <dbReference type="Rhea" id="RHEA-COMP:9863"/>
        <dbReference type="Rhea" id="RHEA-COMP:11604"/>
        <dbReference type="ChEBI" id="CHEBI:15378"/>
        <dbReference type="ChEBI" id="CHEBI:29999"/>
        <dbReference type="ChEBI" id="CHEBI:30616"/>
        <dbReference type="ChEBI" id="CHEBI:83421"/>
        <dbReference type="ChEBI" id="CHEBI:456216"/>
        <dbReference type="EC" id="2.7.11.24"/>
    </reaction>
</comment>
<reference evidence="10 11" key="2">
    <citation type="journal article" date="2019" name="G3 (Bethesda)">
        <title>Hybrid Assembly of the Genome of the Entomopathogenic Nematode Steinernema carpocapsae Identifies the X-Chromosome.</title>
        <authorList>
            <person name="Serra L."/>
            <person name="Macchietto M."/>
            <person name="Macias-Munoz A."/>
            <person name="McGill C.J."/>
            <person name="Rodriguez I.M."/>
            <person name="Rodriguez B."/>
            <person name="Murad R."/>
            <person name="Mortazavi A."/>
        </authorList>
    </citation>
    <scope>NUCLEOTIDE SEQUENCE [LARGE SCALE GENOMIC DNA]</scope>
    <source>
        <strain evidence="10 11">ALL</strain>
    </source>
</reference>
<dbReference type="InterPro" id="IPR003527">
    <property type="entry name" value="MAP_kinase_CS"/>
</dbReference>
<evidence type="ECO:0000256" key="2">
    <source>
        <dbReference type="ARBA" id="ARBA00022679"/>
    </source>
</evidence>
<organism evidence="10 11">
    <name type="scientific">Steinernema carpocapsae</name>
    <name type="common">Entomopathogenic nematode</name>
    <dbReference type="NCBI Taxonomy" id="34508"/>
    <lineage>
        <taxon>Eukaryota</taxon>
        <taxon>Metazoa</taxon>
        <taxon>Ecdysozoa</taxon>
        <taxon>Nematoda</taxon>
        <taxon>Chromadorea</taxon>
        <taxon>Rhabditida</taxon>
        <taxon>Tylenchina</taxon>
        <taxon>Panagrolaimomorpha</taxon>
        <taxon>Strongyloidoidea</taxon>
        <taxon>Steinernematidae</taxon>
        <taxon>Steinernema</taxon>
    </lineage>
</organism>
<protein>
    <recommendedName>
        <fullName evidence="9">Protein kinase domain-containing protein</fullName>
    </recommendedName>
</protein>
<evidence type="ECO:0000256" key="1">
    <source>
        <dbReference type="ARBA" id="ARBA00022527"/>
    </source>
</evidence>
<dbReference type="EMBL" id="AZBU02000005">
    <property type="protein sequence ID" value="TKR77307.1"/>
    <property type="molecule type" value="Genomic_DNA"/>
</dbReference>
<dbReference type="PROSITE" id="PS50011">
    <property type="entry name" value="PROTEIN_KINASE_DOM"/>
    <property type="match status" value="1"/>
</dbReference>
<dbReference type="PANTHER" id="PTHR24055">
    <property type="entry name" value="MITOGEN-ACTIVATED PROTEIN KINASE"/>
    <property type="match status" value="1"/>
</dbReference>
<keyword evidence="3" id="KW-0547">Nucleotide-binding</keyword>
<feature type="region of interest" description="Disordered" evidence="8">
    <location>
        <begin position="1"/>
        <end position="60"/>
    </location>
</feature>
<dbReference type="OrthoDB" id="192887at2759"/>
<evidence type="ECO:0000256" key="5">
    <source>
        <dbReference type="ARBA" id="ARBA00022840"/>
    </source>
</evidence>
<dbReference type="PROSITE" id="PS00108">
    <property type="entry name" value="PROTEIN_KINASE_ST"/>
    <property type="match status" value="1"/>
</dbReference>
<evidence type="ECO:0000256" key="4">
    <source>
        <dbReference type="ARBA" id="ARBA00022777"/>
    </source>
</evidence>
<evidence type="ECO:0000313" key="11">
    <source>
        <dbReference type="Proteomes" id="UP000298663"/>
    </source>
</evidence>
<dbReference type="STRING" id="34508.A0A4U5N495"/>
<reference evidence="10 11" key="1">
    <citation type="journal article" date="2015" name="Genome Biol.">
        <title>Comparative genomics of Steinernema reveals deeply conserved gene regulatory networks.</title>
        <authorList>
            <person name="Dillman A.R."/>
            <person name="Macchietto M."/>
            <person name="Porter C.F."/>
            <person name="Rogers A."/>
            <person name="Williams B."/>
            <person name="Antoshechkin I."/>
            <person name="Lee M.M."/>
            <person name="Goodwin Z."/>
            <person name="Lu X."/>
            <person name="Lewis E.E."/>
            <person name="Goodrich-Blair H."/>
            <person name="Stock S.P."/>
            <person name="Adams B.J."/>
            <person name="Sternberg P.W."/>
            <person name="Mortazavi A."/>
        </authorList>
    </citation>
    <scope>NUCLEOTIDE SEQUENCE [LARGE SCALE GENOMIC DNA]</scope>
    <source>
        <strain evidence="10 11">ALL</strain>
    </source>
</reference>
<evidence type="ECO:0000256" key="3">
    <source>
        <dbReference type="ARBA" id="ARBA00022741"/>
    </source>
</evidence>
<accession>A0A4U5N495</accession>
<dbReference type="Gene3D" id="1.10.510.10">
    <property type="entry name" value="Transferase(Phosphotransferase) domain 1"/>
    <property type="match status" value="1"/>
</dbReference>
<dbReference type="AlphaFoldDB" id="A0A4U5N495"/>
<dbReference type="SMART" id="SM00220">
    <property type="entry name" value="S_TKc"/>
    <property type="match status" value="1"/>
</dbReference>
<evidence type="ECO:0000256" key="8">
    <source>
        <dbReference type="SAM" id="MobiDB-lite"/>
    </source>
</evidence>
<dbReference type="GO" id="GO:0106310">
    <property type="term" value="F:protein serine kinase activity"/>
    <property type="evidence" value="ECO:0007669"/>
    <property type="project" value="RHEA"/>
</dbReference>
<feature type="compositionally biased region" description="Pro residues" evidence="8">
    <location>
        <begin position="13"/>
        <end position="30"/>
    </location>
</feature>
<dbReference type="Proteomes" id="UP000298663">
    <property type="component" value="Unassembled WGS sequence"/>
</dbReference>
<dbReference type="GO" id="GO:0005737">
    <property type="term" value="C:cytoplasm"/>
    <property type="evidence" value="ECO:0007669"/>
    <property type="project" value="UniProtKB-ARBA"/>
</dbReference>